<gene>
    <name evidence="2" type="ORF">LPB072_12195</name>
</gene>
<dbReference type="CDD" id="cd03801">
    <property type="entry name" value="GT4_PimA-like"/>
    <property type="match status" value="1"/>
</dbReference>
<evidence type="ECO:0000313" key="2">
    <source>
        <dbReference type="EMBL" id="AOW15593.1"/>
    </source>
</evidence>
<dbReference type="KEGG" id="hyl:LPB072_12195"/>
<name>A0A1D8P2U7_9BURK</name>
<reference evidence="2 3" key="1">
    <citation type="submission" date="2016-10" db="EMBL/GenBank/DDBJ databases">
        <title>Hydorgenophaga sp. LPB0072 isolated from gastropod.</title>
        <authorList>
            <person name="Kim E."/>
            <person name="Yi H."/>
        </authorList>
    </citation>
    <scope>NUCLEOTIDE SEQUENCE [LARGE SCALE GENOMIC DNA]</scope>
    <source>
        <strain evidence="2 3">LPB0072</strain>
    </source>
</reference>
<proteinExistence type="predicted"/>
<evidence type="ECO:0000259" key="1">
    <source>
        <dbReference type="Pfam" id="PF00534"/>
    </source>
</evidence>
<dbReference type="Pfam" id="PF00534">
    <property type="entry name" value="Glycos_transf_1"/>
    <property type="match status" value="1"/>
</dbReference>
<dbReference type="AlphaFoldDB" id="A0A1D8P2U7"/>
<dbReference type="PANTHER" id="PTHR12526:SF584">
    <property type="entry name" value="GLYCOSYLTRANSFERASE"/>
    <property type="match status" value="1"/>
</dbReference>
<dbReference type="PANTHER" id="PTHR12526">
    <property type="entry name" value="GLYCOSYLTRANSFERASE"/>
    <property type="match status" value="1"/>
</dbReference>
<organism evidence="2 3">
    <name type="scientific">Hydrogenophaga crassostreae</name>
    <dbReference type="NCBI Taxonomy" id="1763535"/>
    <lineage>
        <taxon>Bacteria</taxon>
        <taxon>Pseudomonadati</taxon>
        <taxon>Pseudomonadota</taxon>
        <taxon>Betaproteobacteria</taxon>
        <taxon>Burkholderiales</taxon>
        <taxon>Comamonadaceae</taxon>
        <taxon>Hydrogenophaga</taxon>
    </lineage>
</organism>
<dbReference type="STRING" id="1763535.LPB072_12195"/>
<keyword evidence="2" id="KW-0808">Transferase</keyword>
<evidence type="ECO:0000313" key="3">
    <source>
        <dbReference type="Proteomes" id="UP000185680"/>
    </source>
</evidence>
<feature type="domain" description="Glycosyl transferase family 1" evidence="1">
    <location>
        <begin position="225"/>
        <end position="389"/>
    </location>
</feature>
<protein>
    <submittedName>
        <fullName evidence="2">Glycosyl transferase family 1</fullName>
    </submittedName>
</protein>
<dbReference type="InterPro" id="IPR001296">
    <property type="entry name" value="Glyco_trans_1"/>
</dbReference>
<dbReference type="Proteomes" id="UP000185680">
    <property type="component" value="Chromosome"/>
</dbReference>
<dbReference type="SUPFAM" id="SSF53756">
    <property type="entry name" value="UDP-Glycosyltransferase/glycogen phosphorylase"/>
    <property type="match status" value="1"/>
</dbReference>
<dbReference type="Gene3D" id="3.40.50.2000">
    <property type="entry name" value="Glycogen Phosphorylase B"/>
    <property type="match status" value="2"/>
</dbReference>
<dbReference type="EMBL" id="CP017476">
    <property type="protein sequence ID" value="AOW15593.1"/>
    <property type="molecule type" value="Genomic_DNA"/>
</dbReference>
<accession>A0A1D8P2U7</accession>
<sequence>MRVIIASENASMRMSGESNLPLFYLKLLRARGAEIWIVCHSRVRNELRELFPNDIDFHRFHFIEDTRLQVLIWKLSHRFPYRIQDLIFGQWIHAITQRTTRKVVKELVKSENIQIVFEPAPISPKGLSFMYDLGVPVVIGPLCGGLEFPPAFRYMDSPVTRLSIKLGRAASGLAHQWAPGKLQAESLIVANDRTAKALPHGYRGQVYKVVESGVDLSICKPIEHQSADPRDPVRFIFWGRFVDWKGAQFLVQAFKQVSEQSNAVLEMIGDGELMDSIKTQATETGAGDRINFHGRLSREESIKIIQKCHVFVIPSLRECGGNAILEIMAMGLPIVATNWAGPAQYVEKTCGILVDPTTVDGFINGLADAMLRLEKSPELRQKMGAAGIERVKEENFDWESKADRILEILHETIGQKAARQP</sequence>
<dbReference type="GO" id="GO:0016757">
    <property type="term" value="F:glycosyltransferase activity"/>
    <property type="evidence" value="ECO:0007669"/>
    <property type="project" value="InterPro"/>
</dbReference>